<dbReference type="Proteomes" id="UP000219799">
    <property type="component" value="Chromosome 1"/>
</dbReference>
<dbReference type="InterPro" id="IPR036938">
    <property type="entry name" value="PAP2/HPO_sf"/>
</dbReference>
<keyword evidence="4" id="KW-0378">Hydrolase</keyword>
<evidence type="ECO:0000256" key="1">
    <source>
        <dbReference type="SAM" id="MobiDB-lite"/>
    </source>
</evidence>
<dbReference type="PANTHER" id="PTHR14969:SF13">
    <property type="entry name" value="AT30094P"/>
    <property type="match status" value="1"/>
</dbReference>
<feature type="domain" description="Phosphatidic acid phosphatase type 2/haloperoxidase" evidence="3">
    <location>
        <begin position="219"/>
        <end position="328"/>
    </location>
</feature>
<feature type="transmembrane region" description="Helical" evidence="2">
    <location>
        <begin position="188"/>
        <end position="211"/>
    </location>
</feature>
<dbReference type="VEuPathDB" id="PlasmoDB:PmUG01_01026400"/>
<reference evidence="4 5" key="1">
    <citation type="submission" date="2016-06" db="EMBL/GenBank/DDBJ databases">
        <authorList>
            <consortium name="Pathogen Informatics"/>
        </authorList>
    </citation>
    <scope>NUCLEOTIDE SEQUENCE [LARGE SCALE GENOMIC DNA]</scope>
    <source>
        <strain evidence="4">PmlGA01</strain>
    </source>
</reference>
<sequence>MGVWVCMTCKSSYNVPKEKNYEISIKLFFIMCIHFLSYVLLSGGLSISDSNNTDEDDKDDENDDNNDSANDNGNDNNDEKESNKRKIEYLIDDSGKMNLRSKKMNNLKPLFINSESEIQYFFRSDGNYDELYDKYPLCEAKYKLVDKIKGLHIFQFALNKSKKIVLLKTCIMEMYDVFFVTIRNTNDVVSIISTVYGYVPYIFMVIGFLGLLFTFNKFLIYITFLITTDFVLNDLILKKLIKMNRPINSAVPSYGMPSTHSLMSISILTFLLLHLCEGKKDKWSIMTYILAIIALLPIPWSRVNNEDHTFYQALIGSFLGVLSGFVFYFIKRNFSKCKDA</sequence>
<keyword evidence="2" id="KW-0812">Transmembrane</keyword>
<dbReference type="PANTHER" id="PTHR14969">
    <property type="entry name" value="SPHINGOSINE-1-PHOSPHATE PHOSPHOHYDROLASE"/>
    <property type="match status" value="1"/>
</dbReference>
<protein>
    <submittedName>
        <fullName evidence="4">PAP2-like protein, putative</fullName>
        <ecNumber evidence="4">3.1.3.4</ecNumber>
    </submittedName>
</protein>
<evidence type="ECO:0000313" key="5">
    <source>
        <dbReference type="Proteomes" id="UP000219799"/>
    </source>
</evidence>
<dbReference type="EMBL" id="LT594489">
    <property type="protein sequence ID" value="SBT74778.1"/>
    <property type="molecule type" value="Genomic_DNA"/>
</dbReference>
<feature type="transmembrane region" description="Helical" evidence="2">
    <location>
        <begin position="23"/>
        <end position="41"/>
    </location>
</feature>
<dbReference type="EC" id="3.1.3.4" evidence="4"/>
<feature type="region of interest" description="Disordered" evidence="1">
    <location>
        <begin position="52"/>
        <end position="84"/>
    </location>
</feature>
<evidence type="ECO:0000313" key="4">
    <source>
        <dbReference type="EMBL" id="SBT74778.1"/>
    </source>
</evidence>
<dbReference type="GO" id="GO:0008195">
    <property type="term" value="F:phosphatidate phosphatase activity"/>
    <property type="evidence" value="ECO:0007669"/>
    <property type="project" value="UniProtKB-EC"/>
</dbReference>
<dbReference type="SMART" id="SM00014">
    <property type="entry name" value="acidPPc"/>
    <property type="match status" value="1"/>
</dbReference>
<feature type="compositionally biased region" description="Acidic residues" evidence="1">
    <location>
        <begin position="52"/>
        <end position="66"/>
    </location>
</feature>
<dbReference type="GO" id="GO:0042392">
    <property type="term" value="F:sphingosine-1-phosphate phosphatase activity"/>
    <property type="evidence" value="ECO:0007669"/>
    <property type="project" value="TreeGrafter"/>
</dbReference>
<feature type="transmembrane region" description="Helical" evidence="2">
    <location>
        <begin position="309"/>
        <end position="330"/>
    </location>
</feature>
<dbReference type="SUPFAM" id="SSF48317">
    <property type="entry name" value="Acid phosphatase/Vanadium-dependent haloperoxidase"/>
    <property type="match status" value="1"/>
</dbReference>
<keyword evidence="2" id="KW-0472">Membrane</keyword>
<name>A0A1C3KLC3_PLAMA</name>
<dbReference type="Pfam" id="PF01569">
    <property type="entry name" value="PAP2"/>
    <property type="match status" value="1"/>
</dbReference>
<dbReference type="AlphaFoldDB" id="A0A1C3KLC3"/>
<dbReference type="Gene3D" id="1.20.144.10">
    <property type="entry name" value="Phosphatidic acid phosphatase type 2/haloperoxidase"/>
    <property type="match status" value="1"/>
</dbReference>
<evidence type="ECO:0000259" key="3">
    <source>
        <dbReference type="SMART" id="SM00014"/>
    </source>
</evidence>
<feature type="transmembrane region" description="Helical" evidence="2">
    <location>
        <begin position="283"/>
        <end position="303"/>
    </location>
</feature>
<organism evidence="4 5">
    <name type="scientific">Plasmodium malariae</name>
    <dbReference type="NCBI Taxonomy" id="5858"/>
    <lineage>
        <taxon>Eukaryota</taxon>
        <taxon>Sar</taxon>
        <taxon>Alveolata</taxon>
        <taxon>Apicomplexa</taxon>
        <taxon>Aconoidasida</taxon>
        <taxon>Haemosporida</taxon>
        <taxon>Plasmodiidae</taxon>
        <taxon>Plasmodium</taxon>
        <taxon>Plasmodium (Plasmodium)</taxon>
    </lineage>
</organism>
<accession>A0A1C3KLC3</accession>
<gene>
    <name evidence="4" type="primary">PmlGA01_010017500</name>
    <name evidence="4" type="ORF">PMLGA01_010017500</name>
</gene>
<keyword evidence="2" id="KW-1133">Transmembrane helix</keyword>
<dbReference type="InterPro" id="IPR000326">
    <property type="entry name" value="PAP2/HPO"/>
</dbReference>
<feature type="transmembrane region" description="Helical" evidence="2">
    <location>
        <begin position="218"/>
        <end position="237"/>
    </location>
</feature>
<feature type="transmembrane region" description="Helical" evidence="2">
    <location>
        <begin position="257"/>
        <end position="276"/>
    </location>
</feature>
<evidence type="ECO:0000256" key="2">
    <source>
        <dbReference type="SAM" id="Phobius"/>
    </source>
</evidence>
<proteinExistence type="predicted"/>